<dbReference type="Gene3D" id="3.40.50.12480">
    <property type="match status" value="2"/>
</dbReference>
<dbReference type="RefSeq" id="WP_095913558.1">
    <property type="nucleotide sequence ID" value="NZ_CALIIH010000031.1"/>
</dbReference>
<dbReference type="EMBL" id="CP022384">
    <property type="protein sequence ID" value="ATA81596.1"/>
    <property type="molecule type" value="Genomic_DNA"/>
</dbReference>
<dbReference type="InterPro" id="IPR032675">
    <property type="entry name" value="LRR_dom_sf"/>
</dbReference>
<dbReference type="KEGG" id="clk:CGC53_04160"/>
<name>A0A250FC86_9FLAO</name>
<dbReference type="PROSITE" id="PS51257">
    <property type="entry name" value="PROKAR_LIPOPROTEIN"/>
    <property type="match status" value="1"/>
</dbReference>
<gene>
    <name evidence="2" type="ORF">C8P65_101237</name>
    <name evidence="1" type="ORF">CGC53_04160</name>
</gene>
<reference evidence="2 4" key="3">
    <citation type="submission" date="2018-04" db="EMBL/GenBank/DDBJ databases">
        <title>Genomic Encyclopedia of Archaeal and Bacterial Type Strains, Phase II (KMG-II): from individual species to whole genera.</title>
        <authorList>
            <person name="Goeker M."/>
        </authorList>
    </citation>
    <scope>NUCLEOTIDE SEQUENCE [LARGE SCALE GENOMIC DNA]</scope>
    <source>
        <strain evidence="2 4">DSM 22902</strain>
    </source>
</reference>
<dbReference type="Pfam" id="PF13306">
    <property type="entry name" value="LRR_5"/>
    <property type="match status" value="1"/>
</dbReference>
<proteinExistence type="predicted"/>
<dbReference type="GeneID" id="84579643"/>
<organism evidence="1 3">
    <name type="scientific">Capnocytophaga leadbetteri</name>
    <dbReference type="NCBI Taxonomy" id="327575"/>
    <lineage>
        <taxon>Bacteria</taxon>
        <taxon>Pseudomonadati</taxon>
        <taxon>Bacteroidota</taxon>
        <taxon>Flavobacteriia</taxon>
        <taxon>Flavobacteriales</taxon>
        <taxon>Flavobacteriaceae</taxon>
        <taxon>Capnocytophaga</taxon>
    </lineage>
</organism>
<protein>
    <submittedName>
        <fullName evidence="2">Leucine rich repeat (LRR) protein</fullName>
    </submittedName>
</protein>
<evidence type="ECO:0000313" key="4">
    <source>
        <dbReference type="Proteomes" id="UP000243985"/>
    </source>
</evidence>
<dbReference type="Gene3D" id="3.80.10.10">
    <property type="entry name" value="Ribonuclease Inhibitor"/>
    <property type="match status" value="1"/>
</dbReference>
<dbReference type="Proteomes" id="UP000243985">
    <property type="component" value="Unassembled WGS sequence"/>
</dbReference>
<reference evidence="3" key="2">
    <citation type="submission" date="2017-06" db="EMBL/GenBank/DDBJ databases">
        <title>Capnocytophaga spp. assemblies.</title>
        <authorList>
            <person name="Gulvik C.A."/>
        </authorList>
    </citation>
    <scope>NUCLEOTIDE SEQUENCE [LARGE SCALE GENOMIC DNA]</scope>
    <source>
        <strain evidence="3">H6253</strain>
    </source>
</reference>
<evidence type="ECO:0000313" key="1">
    <source>
        <dbReference type="EMBL" id="ATA81596.1"/>
    </source>
</evidence>
<dbReference type="SUPFAM" id="SSF52058">
    <property type="entry name" value="L domain-like"/>
    <property type="match status" value="1"/>
</dbReference>
<dbReference type="InterPro" id="IPR053139">
    <property type="entry name" value="Surface_bspA-like"/>
</dbReference>
<dbReference type="PANTHER" id="PTHR45661">
    <property type="entry name" value="SURFACE ANTIGEN"/>
    <property type="match status" value="1"/>
</dbReference>
<evidence type="ECO:0000313" key="2">
    <source>
        <dbReference type="EMBL" id="PTX08572.1"/>
    </source>
</evidence>
<dbReference type="Proteomes" id="UP000217276">
    <property type="component" value="Chromosome"/>
</dbReference>
<dbReference type="InterPro" id="IPR026906">
    <property type="entry name" value="LRR_5"/>
</dbReference>
<accession>A0A250FC86</accession>
<reference evidence="1" key="1">
    <citation type="journal article" date="2017" name="Genome Announc.">
        <title>Twelve Complete Reference Genomes of Clinical Isolates in the Capnocytophaga Genus.</title>
        <authorList>
            <person name="Villarma A."/>
            <person name="Gulvik C.A."/>
            <person name="Rowe L.A."/>
            <person name="Sheth M."/>
            <person name="Juieng P."/>
            <person name="Nicholson A.C."/>
            <person name="Loparev V.N."/>
            <person name="McQuiston J.R."/>
        </authorList>
    </citation>
    <scope>NUCLEOTIDE SEQUENCE</scope>
    <source>
        <strain evidence="1">H6253</strain>
    </source>
</reference>
<dbReference type="PANTHER" id="PTHR45661:SF3">
    <property type="entry name" value="IG-LIKE DOMAIN-CONTAINING PROTEIN"/>
    <property type="match status" value="1"/>
</dbReference>
<evidence type="ECO:0000313" key="3">
    <source>
        <dbReference type="Proteomes" id="UP000217276"/>
    </source>
</evidence>
<dbReference type="AlphaFoldDB" id="A0A250FC86"/>
<dbReference type="EMBL" id="QBKG01000001">
    <property type="protein sequence ID" value="PTX08572.1"/>
    <property type="molecule type" value="Genomic_DNA"/>
</dbReference>
<keyword evidence="3" id="KW-1185">Reference proteome</keyword>
<sequence length="386" mass="42117">MKKLLIGAMVCLSLAALQSCKKQVIEEREDIVAGSEIISQGRTPDESDGKKGDYFINTLTSELYGPKTDAGWGAPIRFGSSNTAEAKILSGAGAPSPRTGSEGDWYIDLSTRTLYGPKANNQWGSGIVLGGNPNNGSNQDPDESLPDFHISKIGQPTLLVWSNPKTVEVNMNANNQLKLVEVIGREAFAQKRSLEKITIGDKVQLIENQAFENNFALKDIIFTADSELEHIGVEAFTKCNALKTIGLPSRLTLIDKYAFLSCKSLETVVVPGSCERILSEAFKECENLKNVTLNEGVKLVDNLVFEKCFSLTKITFPASLTGLGELLFNETTQKISVTFLGAVPQTNDDANPFAGATIEHIYVPSQHLQAYRDKFTDYADIIQAIQ</sequence>